<comment type="caution">
    <text evidence="2">The sequence shown here is derived from an EMBL/GenBank/DDBJ whole genome shotgun (WGS) entry which is preliminary data.</text>
</comment>
<organism evidence="2 3">
    <name type="scientific">Araneus ventricosus</name>
    <name type="common">Orbweaver spider</name>
    <name type="synonym">Epeira ventricosa</name>
    <dbReference type="NCBI Taxonomy" id="182803"/>
    <lineage>
        <taxon>Eukaryota</taxon>
        <taxon>Metazoa</taxon>
        <taxon>Ecdysozoa</taxon>
        <taxon>Arthropoda</taxon>
        <taxon>Chelicerata</taxon>
        <taxon>Arachnida</taxon>
        <taxon>Araneae</taxon>
        <taxon>Araneomorphae</taxon>
        <taxon>Entelegynae</taxon>
        <taxon>Araneoidea</taxon>
        <taxon>Araneidae</taxon>
        <taxon>Araneus</taxon>
    </lineage>
</organism>
<evidence type="ECO:0000313" key="2">
    <source>
        <dbReference type="EMBL" id="GBM63276.1"/>
    </source>
</evidence>
<name>A0A4Y2HDA8_ARAVE</name>
<proteinExistence type="predicted"/>
<evidence type="ECO:0000256" key="1">
    <source>
        <dbReference type="SAM" id="MobiDB-lite"/>
    </source>
</evidence>
<dbReference type="Proteomes" id="UP000499080">
    <property type="component" value="Unassembled WGS sequence"/>
</dbReference>
<dbReference type="OrthoDB" id="8069008at2759"/>
<feature type="region of interest" description="Disordered" evidence="1">
    <location>
        <begin position="15"/>
        <end position="68"/>
    </location>
</feature>
<protein>
    <submittedName>
        <fullName evidence="2">Uncharacterized protein</fullName>
    </submittedName>
</protein>
<feature type="compositionally biased region" description="Basic and acidic residues" evidence="1">
    <location>
        <begin position="21"/>
        <end position="39"/>
    </location>
</feature>
<reference evidence="2 3" key="1">
    <citation type="journal article" date="2019" name="Sci. Rep.">
        <title>Orb-weaving spider Araneus ventricosus genome elucidates the spidroin gene catalogue.</title>
        <authorList>
            <person name="Kono N."/>
            <person name="Nakamura H."/>
            <person name="Ohtoshi R."/>
            <person name="Moran D.A.P."/>
            <person name="Shinohara A."/>
            <person name="Yoshida Y."/>
            <person name="Fujiwara M."/>
            <person name="Mori M."/>
            <person name="Tomita M."/>
            <person name="Arakawa K."/>
        </authorList>
    </citation>
    <scope>NUCLEOTIDE SEQUENCE [LARGE SCALE GENOMIC DNA]</scope>
</reference>
<dbReference type="EMBL" id="BGPR01001858">
    <property type="protein sequence ID" value="GBM63276.1"/>
    <property type="molecule type" value="Genomic_DNA"/>
</dbReference>
<sequence length="102" mass="12263">MSKILFHILGKKQKNFKTKTKQHEENHSMEEGETNERTEVNPCEDNEHELSNPQIQTSQHRRSERKIKGIPRERFAFFANPERIKEPKSWNDVLKMENPYEK</sequence>
<evidence type="ECO:0000313" key="3">
    <source>
        <dbReference type="Proteomes" id="UP000499080"/>
    </source>
</evidence>
<gene>
    <name evidence="2" type="ORF">AVEN_110956_1</name>
</gene>
<dbReference type="AlphaFoldDB" id="A0A4Y2HDA8"/>
<accession>A0A4Y2HDA8</accession>
<keyword evidence="3" id="KW-1185">Reference proteome</keyword>